<dbReference type="EMBL" id="JAPUFD010000006">
    <property type="protein sequence ID" value="MDI1487764.1"/>
    <property type="molecule type" value="Genomic_DNA"/>
</dbReference>
<dbReference type="AlphaFoldDB" id="A0AA43QLE9"/>
<feature type="compositionally biased region" description="Basic and acidic residues" evidence="1">
    <location>
        <begin position="15"/>
        <end position="28"/>
    </location>
</feature>
<feature type="region of interest" description="Disordered" evidence="1">
    <location>
        <begin position="1"/>
        <end position="345"/>
    </location>
</feature>
<keyword evidence="3" id="KW-1185">Reference proteome</keyword>
<feature type="compositionally biased region" description="Low complexity" evidence="1">
    <location>
        <begin position="237"/>
        <end position="248"/>
    </location>
</feature>
<evidence type="ECO:0000313" key="2">
    <source>
        <dbReference type="EMBL" id="MDI1487764.1"/>
    </source>
</evidence>
<protein>
    <submittedName>
        <fullName evidence="2">Uncharacterized protein</fullName>
    </submittedName>
</protein>
<feature type="compositionally biased region" description="Low complexity" evidence="1">
    <location>
        <begin position="261"/>
        <end position="271"/>
    </location>
</feature>
<evidence type="ECO:0000256" key="1">
    <source>
        <dbReference type="SAM" id="MobiDB-lite"/>
    </source>
</evidence>
<feature type="region of interest" description="Disordered" evidence="1">
    <location>
        <begin position="350"/>
        <end position="369"/>
    </location>
</feature>
<gene>
    <name evidence="2" type="ORF">OHK93_007036</name>
</gene>
<evidence type="ECO:0000313" key="3">
    <source>
        <dbReference type="Proteomes" id="UP001161017"/>
    </source>
</evidence>
<feature type="compositionally biased region" description="Low complexity" evidence="1">
    <location>
        <begin position="282"/>
        <end position="294"/>
    </location>
</feature>
<proteinExistence type="predicted"/>
<sequence length="461" mass="46307">MDKAKGVVKGGWHPKGKDGGKESWRGEFKGINQVAGWVGKGKNPNASVAQEHTSRPLQALKDPSAFGPPPKNVNYHGGAAVPNAITPDRRGLGAPLSEDEVQATRQQEEEAEAAAKKPAPPPIPYRVDRTGLNTSNLPPPPTRAANPIEAEVQSPGTKPKPRLPPRLPPRQNSNPGETTPAPPPPYSVAIQQPQQQPQPQPPQSSFLNQAASNRLGGAGIKVPGLGIGGSSSPPPAAAAQAQSPSIAPNKEPNNNPWRDQPSSSTSPSTISGLTNRFGSLRTAATTSPGPSATSQPPPPLSASPSGGGGGGGGGGGTTLAQKQAALKTAQFFHNDPGSVSMADARATASTAKNFNDRHGEQVASGWKAGNKLNQRYGIADKVGGYAGQSQSPTVAEGARETGGNGGAGGTGGAGGGGSFGSAAAALGGFKKAPPPPPPAARSNTGGSLASPPPVPLGSKPR</sequence>
<reference evidence="2" key="1">
    <citation type="journal article" date="2023" name="Genome Biol. Evol.">
        <title>First Whole Genome Sequence and Flow Cytometry Genome Size Data for the Lichen-Forming Fungus Ramalina farinacea (Ascomycota).</title>
        <authorList>
            <person name="Llewellyn T."/>
            <person name="Mian S."/>
            <person name="Hill R."/>
            <person name="Leitch I.J."/>
            <person name="Gaya E."/>
        </authorList>
    </citation>
    <scope>NUCLEOTIDE SEQUENCE</scope>
    <source>
        <strain evidence="2">LIQ254RAFAR</strain>
    </source>
</reference>
<feature type="compositionally biased region" description="Low complexity" evidence="1">
    <location>
        <begin position="420"/>
        <end position="431"/>
    </location>
</feature>
<feature type="region of interest" description="Disordered" evidence="1">
    <location>
        <begin position="382"/>
        <end position="461"/>
    </location>
</feature>
<dbReference type="Proteomes" id="UP001161017">
    <property type="component" value="Unassembled WGS sequence"/>
</dbReference>
<comment type="caution">
    <text evidence="2">The sequence shown here is derived from an EMBL/GenBank/DDBJ whole genome shotgun (WGS) entry which is preliminary data.</text>
</comment>
<feature type="compositionally biased region" description="Gly residues" evidence="1">
    <location>
        <begin position="305"/>
        <end position="317"/>
    </location>
</feature>
<accession>A0AA43QLE9</accession>
<name>A0AA43QLE9_9LECA</name>
<organism evidence="2 3">
    <name type="scientific">Ramalina farinacea</name>
    <dbReference type="NCBI Taxonomy" id="258253"/>
    <lineage>
        <taxon>Eukaryota</taxon>
        <taxon>Fungi</taxon>
        <taxon>Dikarya</taxon>
        <taxon>Ascomycota</taxon>
        <taxon>Pezizomycotina</taxon>
        <taxon>Lecanoromycetes</taxon>
        <taxon>OSLEUM clade</taxon>
        <taxon>Lecanoromycetidae</taxon>
        <taxon>Lecanorales</taxon>
        <taxon>Lecanorineae</taxon>
        <taxon>Ramalinaceae</taxon>
        <taxon>Ramalina</taxon>
    </lineage>
</organism>
<feature type="compositionally biased region" description="Low complexity" evidence="1">
    <location>
        <begin position="318"/>
        <end position="330"/>
    </location>
</feature>
<feature type="compositionally biased region" description="Gly residues" evidence="1">
    <location>
        <begin position="400"/>
        <end position="419"/>
    </location>
</feature>